<gene>
    <name evidence="2" type="ORF">Lh8105_07470</name>
</gene>
<reference evidence="3" key="1">
    <citation type="submission" date="2016-05" db="EMBL/GenBank/DDBJ databases">
        <title>Genome sequence of Lactobacillus helveticus FAM8105.</title>
        <authorList>
            <person name="Ahrens C."/>
            <person name="Schmid M."/>
        </authorList>
    </citation>
    <scope>NUCLEOTIDE SEQUENCE [LARGE SCALE GENOMIC DNA]</scope>
    <source>
        <strain evidence="3">FAM8105</strain>
    </source>
</reference>
<protein>
    <submittedName>
        <fullName evidence="2">Endopeptidase</fullName>
    </submittedName>
</protein>
<dbReference type="InterPro" id="IPR007119">
    <property type="entry name" value="Phage_tail_spike_N"/>
</dbReference>
<sequence>MADTATTTTTEDTGYSVGLDVDESPYQDIMQCPLLMDNAVDDAATQGEASLFDFKEAKTTWIANQVPTLQMTYPRNGKFIKLIQVEKILVGDVNRIITHQKFRINEVLRSDQDIVVNATHIIGEYLVNNPIKGSQPITGANVTASWCIGEILGHLAKPVPEINYDSDVTKVANANIDISNTNALNALLDPDQIGDKPANSVLAQYGGDFYFDNTTIYHREHAGRDRNITVRYGQNITSYSQQKTINDMYVGIYAYADYNPGPALATLDNVDWNGLANQSDWGSVASVTYNAAGSVDIYNAPVKGAQVIGQLTTGTQIQIGKPIHDGDTVASSTKAGAQLQVNTMNGDDWYPLSSGGWIDGQFVNFDKTGDYVVNNVVGHIHTAISSSGALIRYPVHGTGTVSYTEGYKNIHVYYSPDQGPQHYRIKDKNGKEKTIHNGTKLKYDYMTTDENGHTWYRIGPNQWVYGDYFSTGKNGDIQSFSSRGYGLVKSGAKKYTLNKKTGTIEVQYHHLSLTAARKQHKKKYIYKGKGKKKKPIPNPDYQKGKAITQKHKYYSLNYGQVRVGGVLYYKLSNGSYVRASDIDKKASKTHIPDSPTKIMNQITQERGKIEMYSTPSKGSAANWSIPANVEFDISKSAQGADGKTWYQVTYKGVTGWIPAEYTSSSGSNDLEPQAPDSSANSYDESSDNAIAVAEDQTVHVELTDDLDNVVNGVIYPAGMNYSPENAHIMKLDLSNCVKHDDQDLSGLQDDGTYKPTKDDIQQLYQAAVGSLKEYKIGEIPLSMTVSYADLDGEKADLLALNMYDIVNVDFTQWDKIEKGKITGTVWVMAGKDSHYESVTIGDPPKSYEHLLLERAEENTASQVSRASGHTQGLLSRYKNMLAQEGSNRIAAEQKLMDDLGLVQHQVDQNGRDIKTNLVSMKTFENQMNEIQNFANDMTNWVMGSGSGVIQANPNWQEPTSLSARTANGGYMYFSGNGLVFTDSSGQEIPRSGIDSEGRIYADAIKAGTIEAVNIKSCLVESALTIGTEGGSMNIYIGTENPRSQLKPYNGGNVIWVMSDGYQSMMSSGQFAVTDGGNETRIHPAYIEVNGYHVVTEGNINYYLRNAVTPSAVREALGIPDGMNVVYDGGQYSHLSTYIRHHIPARYRTGL</sequence>
<name>A0AAU8XV35_LACHE</name>
<accession>A0AAU8XV35</accession>
<dbReference type="RefSeq" id="WP_110540405.1">
    <property type="nucleotide sequence ID" value="NZ_CP015496.1"/>
</dbReference>
<dbReference type="EMBL" id="CP015496">
    <property type="protein sequence ID" value="AUI74616.1"/>
    <property type="molecule type" value="Genomic_DNA"/>
</dbReference>
<organism evidence="2 3">
    <name type="scientific">Lactobacillus helveticus</name>
    <name type="common">Lactobacillus suntoryeus</name>
    <dbReference type="NCBI Taxonomy" id="1587"/>
    <lineage>
        <taxon>Bacteria</taxon>
        <taxon>Bacillati</taxon>
        <taxon>Bacillota</taxon>
        <taxon>Bacilli</taxon>
        <taxon>Lactobacillales</taxon>
        <taxon>Lactobacillaceae</taxon>
        <taxon>Lactobacillus</taxon>
    </lineage>
</organism>
<dbReference type="AlphaFoldDB" id="A0AAU8XV35"/>
<dbReference type="NCBIfam" id="TIGR01665">
    <property type="entry name" value="put_anti_recept"/>
    <property type="match status" value="1"/>
</dbReference>
<proteinExistence type="predicted"/>
<evidence type="ECO:0000313" key="3">
    <source>
        <dbReference type="Proteomes" id="UP000234562"/>
    </source>
</evidence>
<feature type="region of interest" description="Disordered" evidence="1">
    <location>
        <begin position="664"/>
        <end position="686"/>
    </location>
</feature>
<evidence type="ECO:0000313" key="2">
    <source>
        <dbReference type="EMBL" id="AUI74616.1"/>
    </source>
</evidence>
<dbReference type="Proteomes" id="UP000234562">
    <property type="component" value="Chromosome"/>
</dbReference>
<feature type="compositionally biased region" description="Polar residues" evidence="1">
    <location>
        <begin position="664"/>
        <end position="683"/>
    </location>
</feature>
<evidence type="ECO:0000256" key="1">
    <source>
        <dbReference type="SAM" id="MobiDB-lite"/>
    </source>
</evidence>
<dbReference type="Gene3D" id="2.30.30.40">
    <property type="entry name" value="SH3 Domains"/>
    <property type="match status" value="1"/>
</dbReference>